<evidence type="ECO:0000256" key="1">
    <source>
        <dbReference type="ARBA" id="ARBA00004236"/>
    </source>
</evidence>
<gene>
    <name evidence="11" type="ORF">WN51_14154</name>
</gene>
<evidence type="ECO:0000256" key="9">
    <source>
        <dbReference type="SAM" id="SignalP"/>
    </source>
</evidence>
<dbReference type="SMART" id="SM00408">
    <property type="entry name" value="IGc2"/>
    <property type="match status" value="2"/>
</dbReference>
<dbReference type="SUPFAM" id="SSF48726">
    <property type="entry name" value="Immunoglobulin"/>
    <property type="match status" value="2"/>
</dbReference>
<name>A0A0N0U5E4_9HYME</name>
<dbReference type="InterPro" id="IPR036179">
    <property type="entry name" value="Ig-like_dom_sf"/>
</dbReference>
<sequence>MLLVALVGVHTSGLLAYGSLPMPVKRMSWRLEDSTACGLSGCNTFSQNMFELLREREMRNLASSLFLLVKILFPCCPFTKRWKNNIRFNKSTEVPSAFCGRLNDDDEVKTTEGEPVEHLAAYTEVAWMLFDKSAILTVQSHVITRNPRISVTHDKHRTWFLHIKDVREDDKGKYMCQINTATAKTQYGYLHVVVPSQTELHNVCVLRSEEAMKGLATFSRCTAKRRDVIFSATIVSGHLLVVLSFHCNVILGTLTRSNVCHASYCETSGIPAAGILPPNIEDYQSSSDVIVREGANVSLTCKATGSPKPTISWKRDDGSKISINKTFSVLEWKGDTLDITRISRLDMGVYLCIATNGVPPTVSKQIKVSVDCKRITFISTYISIDHSFR</sequence>
<evidence type="ECO:0000256" key="7">
    <source>
        <dbReference type="ARBA" id="ARBA00023180"/>
    </source>
</evidence>
<keyword evidence="6" id="KW-1015">Disulfide bond</keyword>
<keyword evidence="2" id="KW-1003">Cell membrane</keyword>
<evidence type="ECO:0000313" key="11">
    <source>
        <dbReference type="EMBL" id="KOX74074.1"/>
    </source>
</evidence>
<dbReference type="InterPro" id="IPR003599">
    <property type="entry name" value="Ig_sub"/>
</dbReference>
<evidence type="ECO:0000256" key="5">
    <source>
        <dbReference type="ARBA" id="ARBA00023136"/>
    </source>
</evidence>
<feature type="chain" id="PRO_5005860024" evidence="9">
    <location>
        <begin position="17"/>
        <end position="389"/>
    </location>
</feature>
<dbReference type="EMBL" id="KQ435794">
    <property type="protein sequence ID" value="KOX74074.1"/>
    <property type="molecule type" value="Genomic_DNA"/>
</dbReference>
<dbReference type="PANTHER" id="PTHR12231">
    <property type="entry name" value="CTX-RELATED TYPE I TRANSMEMBRANE PROTEIN"/>
    <property type="match status" value="1"/>
</dbReference>
<dbReference type="InterPro" id="IPR013783">
    <property type="entry name" value="Ig-like_fold"/>
</dbReference>
<dbReference type="GO" id="GO:0043005">
    <property type="term" value="C:neuron projection"/>
    <property type="evidence" value="ECO:0007669"/>
    <property type="project" value="TreeGrafter"/>
</dbReference>
<evidence type="ECO:0000259" key="10">
    <source>
        <dbReference type="PROSITE" id="PS50835"/>
    </source>
</evidence>
<dbReference type="InterPro" id="IPR051170">
    <property type="entry name" value="Neural/epithelial_adhesion"/>
</dbReference>
<dbReference type="AlphaFoldDB" id="A0A0N0U5E4"/>
<dbReference type="GO" id="GO:0005886">
    <property type="term" value="C:plasma membrane"/>
    <property type="evidence" value="ECO:0007669"/>
    <property type="project" value="UniProtKB-SubCell"/>
</dbReference>
<keyword evidence="4" id="KW-0677">Repeat</keyword>
<dbReference type="Proteomes" id="UP000053105">
    <property type="component" value="Unassembled WGS sequence"/>
</dbReference>
<dbReference type="FunFam" id="2.60.40.10:FF:000328">
    <property type="entry name" value="CLUMA_CG000981, isoform A"/>
    <property type="match status" value="1"/>
</dbReference>
<keyword evidence="12" id="KW-1185">Reference proteome</keyword>
<evidence type="ECO:0000256" key="8">
    <source>
        <dbReference type="ARBA" id="ARBA00023319"/>
    </source>
</evidence>
<evidence type="ECO:0000256" key="4">
    <source>
        <dbReference type="ARBA" id="ARBA00022737"/>
    </source>
</evidence>
<dbReference type="OrthoDB" id="10012075at2759"/>
<dbReference type="InterPro" id="IPR003598">
    <property type="entry name" value="Ig_sub2"/>
</dbReference>
<dbReference type="PROSITE" id="PS50835">
    <property type="entry name" value="IG_LIKE"/>
    <property type="match status" value="1"/>
</dbReference>
<evidence type="ECO:0000256" key="6">
    <source>
        <dbReference type="ARBA" id="ARBA00023157"/>
    </source>
</evidence>
<dbReference type="PANTHER" id="PTHR12231:SF157">
    <property type="entry name" value="DPR-INTERACTING PROTEIN EPSILON-RELATED"/>
    <property type="match status" value="1"/>
</dbReference>
<dbReference type="STRING" id="166423.A0A0N0U5E4"/>
<keyword evidence="7" id="KW-0325">Glycoprotein</keyword>
<comment type="subcellular location">
    <subcellularLocation>
        <location evidence="1">Cell membrane</location>
    </subcellularLocation>
</comment>
<proteinExistence type="predicted"/>
<keyword evidence="5" id="KW-0472">Membrane</keyword>
<accession>A0A0N0U5E4</accession>
<dbReference type="Gene3D" id="2.60.40.10">
    <property type="entry name" value="Immunoglobulins"/>
    <property type="match status" value="2"/>
</dbReference>
<dbReference type="InterPro" id="IPR007110">
    <property type="entry name" value="Ig-like_dom"/>
</dbReference>
<reference evidence="11 12" key="1">
    <citation type="submission" date="2015-07" db="EMBL/GenBank/DDBJ databases">
        <title>The genome of Melipona quadrifasciata.</title>
        <authorList>
            <person name="Pan H."/>
            <person name="Kapheim K."/>
        </authorList>
    </citation>
    <scope>NUCLEOTIDE SEQUENCE [LARGE SCALE GENOMIC DNA]</scope>
    <source>
        <strain evidence="11">0111107301</strain>
        <tissue evidence="11">Whole body</tissue>
    </source>
</reference>
<keyword evidence="8" id="KW-0393">Immunoglobulin domain</keyword>
<protein>
    <submittedName>
        <fullName evidence="11">Lachesin</fullName>
    </submittedName>
</protein>
<keyword evidence="3 9" id="KW-0732">Signal</keyword>
<organism evidence="11 12">
    <name type="scientific">Melipona quadrifasciata</name>
    <dbReference type="NCBI Taxonomy" id="166423"/>
    <lineage>
        <taxon>Eukaryota</taxon>
        <taxon>Metazoa</taxon>
        <taxon>Ecdysozoa</taxon>
        <taxon>Arthropoda</taxon>
        <taxon>Hexapoda</taxon>
        <taxon>Insecta</taxon>
        <taxon>Pterygota</taxon>
        <taxon>Neoptera</taxon>
        <taxon>Endopterygota</taxon>
        <taxon>Hymenoptera</taxon>
        <taxon>Apocrita</taxon>
        <taxon>Aculeata</taxon>
        <taxon>Apoidea</taxon>
        <taxon>Anthophila</taxon>
        <taxon>Apidae</taxon>
        <taxon>Melipona</taxon>
    </lineage>
</organism>
<evidence type="ECO:0000256" key="2">
    <source>
        <dbReference type="ARBA" id="ARBA00022475"/>
    </source>
</evidence>
<feature type="signal peptide" evidence="9">
    <location>
        <begin position="1"/>
        <end position="16"/>
    </location>
</feature>
<dbReference type="Pfam" id="PF13927">
    <property type="entry name" value="Ig_3"/>
    <property type="match status" value="1"/>
</dbReference>
<evidence type="ECO:0000256" key="3">
    <source>
        <dbReference type="ARBA" id="ARBA00022729"/>
    </source>
</evidence>
<feature type="domain" description="Ig-like" evidence="10">
    <location>
        <begin position="278"/>
        <end position="369"/>
    </location>
</feature>
<evidence type="ECO:0000313" key="12">
    <source>
        <dbReference type="Proteomes" id="UP000053105"/>
    </source>
</evidence>
<dbReference type="SMART" id="SM00409">
    <property type="entry name" value="IG"/>
    <property type="match status" value="2"/>
</dbReference>